<keyword evidence="2" id="KW-1185">Reference proteome</keyword>
<dbReference type="EMBL" id="JBCFQK010000005">
    <property type="protein sequence ID" value="MFA9193860.1"/>
    <property type="molecule type" value="Genomic_DNA"/>
</dbReference>
<accession>A0ABV4TIQ0</accession>
<organism evidence="1 2">
    <name type="scientific">Flavobacterium magnesitis</name>
    <dbReference type="NCBI Taxonomy" id="3138077"/>
    <lineage>
        <taxon>Bacteria</taxon>
        <taxon>Pseudomonadati</taxon>
        <taxon>Bacteroidota</taxon>
        <taxon>Flavobacteriia</taxon>
        <taxon>Flavobacteriales</taxon>
        <taxon>Flavobacteriaceae</taxon>
        <taxon>Flavobacterium</taxon>
    </lineage>
</organism>
<reference evidence="1 2" key="1">
    <citation type="submission" date="2024-04" db="EMBL/GenBank/DDBJ databases">
        <title>New Clade of Flavobacterium.</title>
        <authorList>
            <person name="Matos L."/>
            <person name="Proenca D.N."/>
            <person name="Fransisco R.M."/>
            <person name="Chung A.P."/>
            <person name="Maccario L."/>
            <person name="Sorensen S.J."/>
            <person name="Morais P.V."/>
        </authorList>
    </citation>
    <scope>NUCLEOTIDE SEQUENCE [LARGE SCALE GENOMIC DNA]</scope>
    <source>
        <strain evidence="1 2">FBOR7N2.3</strain>
    </source>
</reference>
<evidence type="ECO:0008006" key="3">
    <source>
        <dbReference type="Google" id="ProtNLM"/>
    </source>
</evidence>
<protein>
    <recommendedName>
        <fullName evidence="3">Phage P1-related protein</fullName>
    </recommendedName>
</protein>
<name>A0ABV4TIQ0_9FLAO</name>
<sequence>MSSKDTLVFPELLSINEYGGNFQSYFEAIYSVFENDFIKAQPIYEGNKVSVRKYPEVEGMHRTFYHITHEGEDENNRQPDFRRLERIRFPRFVIENYAHKEILIWKNKRQKDERILLFNKNENYIVILTERKEYYLFITAYYIETEHRKRKLLKEYEDYKNQNRLV</sequence>
<comment type="caution">
    <text evidence="1">The sequence shown here is derived from an EMBL/GenBank/DDBJ whole genome shotgun (WGS) entry which is preliminary data.</text>
</comment>
<evidence type="ECO:0000313" key="2">
    <source>
        <dbReference type="Proteomes" id="UP001574170"/>
    </source>
</evidence>
<dbReference type="RefSeq" id="WP_373390959.1">
    <property type="nucleotide sequence ID" value="NZ_JBCFQK010000005.1"/>
</dbReference>
<evidence type="ECO:0000313" key="1">
    <source>
        <dbReference type="EMBL" id="MFA9193860.1"/>
    </source>
</evidence>
<proteinExistence type="predicted"/>
<gene>
    <name evidence="1" type="ORF">AAGV33_05535</name>
</gene>
<dbReference type="Proteomes" id="UP001574170">
    <property type="component" value="Unassembled WGS sequence"/>
</dbReference>